<comment type="caution">
    <text evidence="2">The sequence shown here is derived from an EMBL/GenBank/DDBJ whole genome shotgun (WGS) entry which is preliminary data.</text>
</comment>
<accession>A0AAW2T6P4</accession>
<gene>
    <name evidence="2" type="ORF">Sradi_2344500</name>
</gene>
<name>A0AAW2T6P4_SESRA</name>
<organism evidence="2">
    <name type="scientific">Sesamum radiatum</name>
    <name type="common">Black benniseed</name>
    <dbReference type="NCBI Taxonomy" id="300843"/>
    <lineage>
        <taxon>Eukaryota</taxon>
        <taxon>Viridiplantae</taxon>
        <taxon>Streptophyta</taxon>
        <taxon>Embryophyta</taxon>
        <taxon>Tracheophyta</taxon>
        <taxon>Spermatophyta</taxon>
        <taxon>Magnoliopsida</taxon>
        <taxon>eudicotyledons</taxon>
        <taxon>Gunneridae</taxon>
        <taxon>Pentapetalae</taxon>
        <taxon>asterids</taxon>
        <taxon>lamiids</taxon>
        <taxon>Lamiales</taxon>
        <taxon>Pedaliaceae</taxon>
        <taxon>Sesamum</taxon>
    </lineage>
</organism>
<evidence type="ECO:0000256" key="1">
    <source>
        <dbReference type="SAM" id="MobiDB-lite"/>
    </source>
</evidence>
<protein>
    <submittedName>
        <fullName evidence="2">Uncharacterized protein</fullName>
    </submittedName>
</protein>
<reference evidence="2" key="1">
    <citation type="submission" date="2020-06" db="EMBL/GenBank/DDBJ databases">
        <authorList>
            <person name="Li T."/>
            <person name="Hu X."/>
            <person name="Zhang T."/>
            <person name="Song X."/>
            <person name="Zhang H."/>
            <person name="Dai N."/>
            <person name="Sheng W."/>
            <person name="Hou X."/>
            <person name="Wei L."/>
        </authorList>
    </citation>
    <scope>NUCLEOTIDE SEQUENCE</scope>
    <source>
        <strain evidence="2">G02</strain>
        <tissue evidence="2">Leaf</tissue>
    </source>
</reference>
<reference evidence="2" key="2">
    <citation type="journal article" date="2024" name="Plant">
        <title>Genomic evolution and insights into agronomic trait innovations of Sesamum species.</title>
        <authorList>
            <person name="Miao H."/>
            <person name="Wang L."/>
            <person name="Qu L."/>
            <person name="Liu H."/>
            <person name="Sun Y."/>
            <person name="Le M."/>
            <person name="Wang Q."/>
            <person name="Wei S."/>
            <person name="Zheng Y."/>
            <person name="Lin W."/>
            <person name="Duan Y."/>
            <person name="Cao H."/>
            <person name="Xiong S."/>
            <person name="Wang X."/>
            <person name="Wei L."/>
            <person name="Li C."/>
            <person name="Ma Q."/>
            <person name="Ju M."/>
            <person name="Zhao R."/>
            <person name="Li G."/>
            <person name="Mu C."/>
            <person name="Tian Q."/>
            <person name="Mei H."/>
            <person name="Zhang T."/>
            <person name="Gao T."/>
            <person name="Zhang H."/>
        </authorList>
    </citation>
    <scope>NUCLEOTIDE SEQUENCE</scope>
    <source>
        <strain evidence="2">G02</strain>
    </source>
</reference>
<evidence type="ECO:0000313" key="2">
    <source>
        <dbReference type="EMBL" id="KAL0400012.1"/>
    </source>
</evidence>
<dbReference type="AlphaFoldDB" id="A0AAW2T6P4"/>
<dbReference type="EMBL" id="JACGWJ010000009">
    <property type="protein sequence ID" value="KAL0400012.1"/>
    <property type="molecule type" value="Genomic_DNA"/>
</dbReference>
<feature type="region of interest" description="Disordered" evidence="1">
    <location>
        <begin position="1"/>
        <end position="50"/>
    </location>
</feature>
<proteinExistence type="predicted"/>
<sequence length="50" mass="5421">MDGVGGRQRNDDHGQGRSRRRMDSGGGGVRPFAVGEKGFEEGGGRQWGRF</sequence>